<evidence type="ECO:0000256" key="5">
    <source>
        <dbReference type="SAM" id="Phobius"/>
    </source>
</evidence>
<evidence type="ECO:0000256" key="3">
    <source>
        <dbReference type="ARBA" id="ARBA00022989"/>
    </source>
</evidence>
<keyword evidence="4 5" id="KW-0472">Membrane</keyword>
<dbReference type="Gene3D" id="1.20.1530.20">
    <property type="match status" value="1"/>
</dbReference>
<dbReference type="PANTHER" id="PTHR10361">
    <property type="entry name" value="SODIUM-BILE ACID COTRANSPORTER"/>
    <property type="match status" value="1"/>
</dbReference>
<dbReference type="RefSeq" id="WP_035245189.1">
    <property type="nucleotide sequence ID" value="NZ_ARXU01000002.1"/>
</dbReference>
<keyword evidence="2 5" id="KW-0812">Transmembrane</keyword>
<comment type="caution">
    <text evidence="6">The sequence shown here is derived from an EMBL/GenBank/DDBJ whole genome shotgun (WGS) entry which is preliminary data.</text>
</comment>
<accession>A0ABR4WFV2</accession>
<feature type="transmembrane region" description="Helical" evidence="5">
    <location>
        <begin position="140"/>
        <end position="160"/>
    </location>
</feature>
<protein>
    <submittedName>
        <fullName evidence="6">Bile acid:sodium symporter</fullName>
    </submittedName>
</protein>
<evidence type="ECO:0000313" key="7">
    <source>
        <dbReference type="Proteomes" id="UP000029443"/>
    </source>
</evidence>
<dbReference type="PANTHER" id="PTHR10361:SF24">
    <property type="entry name" value="P3 PROTEIN"/>
    <property type="match status" value="1"/>
</dbReference>
<dbReference type="InterPro" id="IPR038770">
    <property type="entry name" value="Na+/solute_symporter_sf"/>
</dbReference>
<feature type="transmembrane region" description="Helical" evidence="5">
    <location>
        <begin position="69"/>
        <end position="89"/>
    </location>
</feature>
<keyword evidence="3 5" id="KW-1133">Transmembrane helix</keyword>
<reference evidence="6 7" key="1">
    <citation type="submission" date="2012-09" db="EMBL/GenBank/DDBJ databases">
        <title>Genome Sequence of alkane-degrading Bacterium Alcanivorax jadensis T9.</title>
        <authorList>
            <person name="Lai Q."/>
            <person name="Shao Z."/>
        </authorList>
    </citation>
    <scope>NUCLEOTIDE SEQUENCE [LARGE SCALE GENOMIC DNA]</scope>
    <source>
        <strain evidence="6 7">T9</strain>
    </source>
</reference>
<evidence type="ECO:0000256" key="2">
    <source>
        <dbReference type="ARBA" id="ARBA00022692"/>
    </source>
</evidence>
<organism evidence="6 7">
    <name type="scientific">Alcanivorax jadensis T9</name>
    <dbReference type="NCBI Taxonomy" id="1177181"/>
    <lineage>
        <taxon>Bacteria</taxon>
        <taxon>Pseudomonadati</taxon>
        <taxon>Pseudomonadota</taxon>
        <taxon>Gammaproteobacteria</taxon>
        <taxon>Oceanospirillales</taxon>
        <taxon>Alcanivoracaceae</taxon>
        <taxon>Alcanivorax</taxon>
    </lineage>
</organism>
<feature type="transmembrane region" description="Helical" evidence="5">
    <location>
        <begin position="231"/>
        <end position="251"/>
    </location>
</feature>
<dbReference type="EMBL" id="ARXU01000002">
    <property type="protein sequence ID" value="KGD62452.1"/>
    <property type="molecule type" value="Genomic_DNA"/>
</dbReference>
<feature type="transmembrane region" description="Helical" evidence="5">
    <location>
        <begin position="6"/>
        <end position="28"/>
    </location>
</feature>
<proteinExistence type="predicted"/>
<name>A0ABR4WFV2_9GAMM</name>
<feature type="transmembrane region" description="Helical" evidence="5">
    <location>
        <begin position="40"/>
        <end position="63"/>
    </location>
</feature>
<evidence type="ECO:0000256" key="4">
    <source>
        <dbReference type="ARBA" id="ARBA00023136"/>
    </source>
</evidence>
<feature type="transmembrane region" description="Helical" evidence="5">
    <location>
        <begin position="263"/>
        <end position="281"/>
    </location>
</feature>
<comment type="subcellular location">
    <subcellularLocation>
        <location evidence="1">Membrane</location>
        <topology evidence="1">Multi-pass membrane protein</topology>
    </subcellularLocation>
</comment>
<gene>
    <name evidence="6" type="ORF">T9A_00743</name>
</gene>
<feature type="transmembrane region" description="Helical" evidence="5">
    <location>
        <begin position="203"/>
        <end position="224"/>
    </location>
</feature>
<dbReference type="Pfam" id="PF01758">
    <property type="entry name" value="SBF"/>
    <property type="match status" value="1"/>
</dbReference>
<sequence>MGSNALIDIGLPVSLFLIMVGMGMTLTPKDFREVAIAPRGTFFGLLAQILLLPLIALGVALALELSPALAVGLIVIAACPGGTTSNLFVYLGRGDVALSIVLTVLASLITIVTLPAFTGWALERFQDADKVLELPVLRTIITLFVIILLPVAVGMTIRHFRQDWAEKGEKAVGLLGLLVLVAVIALLMVELGEEALDLFRKAGLSAVILNIAGLVLGLVGGRLIGLSRDQAFTVAIELGIKNGTLGLMVTLTLLHSEAMSVPSAVYGVLMFVFGFLMIGYARLTGIGRGQPAPVSE</sequence>
<evidence type="ECO:0000313" key="6">
    <source>
        <dbReference type="EMBL" id="KGD62452.1"/>
    </source>
</evidence>
<keyword evidence="7" id="KW-1185">Reference proteome</keyword>
<dbReference type="Proteomes" id="UP000029443">
    <property type="component" value="Unassembled WGS sequence"/>
</dbReference>
<feature type="transmembrane region" description="Helical" evidence="5">
    <location>
        <begin position="172"/>
        <end position="191"/>
    </location>
</feature>
<dbReference type="InterPro" id="IPR004710">
    <property type="entry name" value="Bilac:Na_transpt"/>
</dbReference>
<evidence type="ECO:0000256" key="1">
    <source>
        <dbReference type="ARBA" id="ARBA00004141"/>
    </source>
</evidence>
<dbReference type="InterPro" id="IPR002657">
    <property type="entry name" value="BilAc:Na_symport/Acr3"/>
</dbReference>
<feature type="transmembrane region" description="Helical" evidence="5">
    <location>
        <begin position="96"/>
        <end position="120"/>
    </location>
</feature>